<keyword evidence="4" id="KW-1185">Reference proteome</keyword>
<dbReference type="Proteomes" id="UP000646877">
    <property type="component" value="Unassembled WGS sequence"/>
</dbReference>
<name>A0A8I2H4W7_9GAMM</name>
<protein>
    <recommendedName>
        <fullName evidence="5">DUF3887 domain-containing protein</fullName>
    </recommendedName>
</protein>
<dbReference type="AlphaFoldDB" id="A0A8I2H4W7"/>
<evidence type="ECO:0008006" key="5">
    <source>
        <dbReference type="Google" id="ProtNLM"/>
    </source>
</evidence>
<proteinExistence type="predicted"/>
<evidence type="ECO:0000313" key="4">
    <source>
        <dbReference type="Proteomes" id="UP001304419"/>
    </source>
</evidence>
<dbReference type="EMBL" id="WEIA01000012">
    <property type="protein sequence ID" value="NLR23103.1"/>
    <property type="molecule type" value="Genomic_DNA"/>
</dbReference>
<reference evidence="2 4" key="2">
    <citation type="submission" date="2023-10" db="EMBL/GenBank/DDBJ databases">
        <title>To unveil natural product biosynthetic capacity in Pseudoalteromonas.</title>
        <authorList>
            <person name="Wang J."/>
        </authorList>
    </citation>
    <scope>NUCLEOTIDE SEQUENCE [LARGE SCALE GENOMIC DNA]</scope>
    <source>
        <strain evidence="2 4">DSM 15914</strain>
    </source>
</reference>
<evidence type="ECO:0000313" key="2">
    <source>
        <dbReference type="EMBL" id="WOX31337.1"/>
    </source>
</evidence>
<evidence type="ECO:0000313" key="1">
    <source>
        <dbReference type="EMBL" id="NLR23103.1"/>
    </source>
</evidence>
<reference evidence="1" key="1">
    <citation type="submission" date="2019-10" db="EMBL/GenBank/DDBJ databases">
        <authorList>
            <person name="Paulsen S."/>
        </authorList>
    </citation>
    <scope>NUCLEOTIDE SEQUENCE</scope>
    <source>
        <strain evidence="1">LMG 19692</strain>
    </source>
</reference>
<accession>A0A8I2H4W7</accession>
<organism evidence="1 3">
    <name type="scientific">Pseudoalteromonas maricaloris</name>
    <dbReference type="NCBI Taxonomy" id="184924"/>
    <lineage>
        <taxon>Bacteria</taxon>
        <taxon>Pseudomonadati</taxon>
        <taxon>Pseudomonadota</taxon>
        <taxon>Gammaproteobacteria</taxon>
        <taxon>Alteromonadales</taxon>
        <taxon>Pseudoalteromonadaceae</taxon>
        <taxon>Pseudoalteromonas</taxon>
    </lineage>
</organism>
<gene>
    <name evidence="1" type="ORF">F9Y85_17655</name>
    <name evidence="2" type="ORF">R5H13_20580</name>
</gene>
<evidence type="ECO:0000313" key="3">
    <source>
        <dbReference type="Proteomes" id="UP000646877"/>
    </source>
</evidence>
<dbReference type="Proteomes" id="UP001304419">
    <property type="component" value="Chromosome 2"/>
</dbReference>
<dbReference type="RefSeq" id="WP_039495141.1">
    <property type="nucleotide sequence ID" value="NZ_CBCSDF010000001.1"/>
</dbReference>
<sequence>MNYFGTFGSTEEEALRLLMPVVDSALKAHERGNYQAYLSVITTDLAKKVSEEGFLRAYREIAPQLGRLKSKTLLASLRRGQDPMLIFAAKYENTQDDIIINITFKNATTPPLIAWMWIE</sequence>
<dbReference type="EMBL" id="CP137579">
    <property type="protein sequence ID" value="WOX31337.1"/>
    <property type="molecule type" value="Genomic_DNA"/>
</dbReference>